<dbReference type="SUPFAM" id="SSF46785">
    <property type="entry name" value="Winged helix' DNA-binding domain"/>
    <property type="match status" value="1"/>
</dbReference>
<dbReference type="PRINTS" id="PR00598">
    <property type="entry name" value="HTHMARR"/>
</dbReference>
<dbReference type="SMART" id="SM00347">
    <property type="entry name" value="HTH_MARR"/>
    <property type="match status" value="1"/>
</dbReference>
<dbReference type="Pfam" id="PF01047">
    <property type="entry name" value="MarR"/>
    <property type="match status" value="1"/>
</dbReference>
<dbReference type="Proteomes" id="UP000185678">
    <property type="component" value="Unassembled WGS sequence"/>
</dbReference>
<dbReference type="GO" id="GO:0006950">
    <property type="term" value="P:response to stress"/>
    <property type="evidence" value="ECO:0007669"/>
    <property type="project" value="TreeGrafter"/>
</dbReference>
<dbReference type="InterPro" id="IPR000835">
    <property type="entry name" value="HTH_MarR-typ"/>
</dbReference>
<dbReference type="PANTHER" id="PTHR33164">
    <property type="entry name" value="TRANSCRIPTIONAL REGULATOR, MARR FAMILY"/>
    <property type="match status" value="1"/>
</dbReference>
<name>A0A1N7L3V3_9PROT</name>
<dbReference type="Gene3D" id="1.10.10.10">
    <property type="entry name" value="Winged helix-like DNA-binding domain superfamily/Winged helix DNA-binding domain"/>
    <property type="match status" value="1"/>
</dbReference>
<accession>A0A1N7L3V3</accession>
<dbReference type="STRING" id="80876.SAMN05421779_10388"/>
<protein>
    <submittedName>
        <fullName evidence="2">DNA-binding transcriptional regulator, MarR family</fullName>
    </submittedName>
</protein>
<evidence type="ECO:0000259" key="1">
    <source>
        <dbReference type="PROSITE" id="PS50995"/>
    </source>
</evidence>
<dbReference type="GO" id="GO:0003677">
    <property type="term" value="F:DNA binding"/>
    <property type="evidence" value="ECO:0007669"/>
    <property type="project" value="UniProtKB-KW"/>
</dbReference>
<sequence>MSEDIADLLGALSHRFRSTLRAALLRDTHDIPPFQAKTVAIIGRHPGIPASALIEQTGRDKAQIARVLKELDERGLIDRRPNPDDRRSQSLFLTPDGETLFATLRTLRAEVGTQLLAGLSADERQQLASLLRRLV</sequence>
<feature type="domain" description="HTH marR-type" evidence="1">
    <location>
        <begin position="2"/>
        <end position="135"/>
    </location>
</feature>
<reference evidence="2 3" key="1">
    <citation type="submission" date="2017-01" db="EMBL/GenBank/DDBJ databases">
        <authorList>
            <person name="Mah S.A."/>
            <person name="Swanson W.J."/>
            <person name="Moy G.W."/>
            <person name="Vacquier V.D."/>
        </authorList>
    </citation>
    <scope>NUCLEOTIDE SEQUENCE [LARGE SCALE GENOMIC DNA]</scope>
    <source>
        <strain evidence="2 3">DSM 11589</strain>
    </source>
</reference>
<dbReference type="InterPro" id="IPR036390">
    <property type="entry name" value="WH_DNA-bd_sf"/>
</dbReference>
<dbReference type="PROSITE" id="PS50995">
    <property type="entry name" value="HTH_MARR_2"/>
    <property type="match status" value="1"/>
</dbReference>
<gene>
    <name evidence="2" type="ORF">SAMN05421779_10388</name>
</gene>
<evidence type="ECO:0000313" key="2">
    <source>
        <dbReference type="EMBL" id="SIS68370.1"/>
    </source>
</evidence>
<dbReference type="EMBL" id="FTOA01000003">
    <property type="protein sequence ID" value="SIS68370.1"/>
    <property type="molecule type" value="Genomic_DNA"/>
</dbReference>
<dbReference type="RefSeq" id="WP_076399741.1">
    <property type="nucleotide sequence ID" value="NZ_FTOA01000003.1"/>
</dbReference>
<dbReference type="InterPro" id="IPR036388">
    <property type="entry name" value="WH-like_DNA-bd_sf"/>
</dbReference>
<dbReference type="PANTHER" id="PTHR33164:SF95">
    <property type="entry name" value="TRANSCRIPTIONAL REGULATOR"/>
    <property type="match status" value="1"/>
</dbReference>
<keyword evidence="3" id="KW-1185">Reference proteome</keyword>
<organism evidence="2 3">
    <name type="scientific">Insolitispirillum peregrinum</name>
    <dbReference type="NCBI Taxonomy" id="80876"/>
    <lineage>
        <taxon>Bacteria</taxon>
        <taxon>Pseudomonadati</taxon>
        <taxon>Pseudomonadota</taxon>
        <taxon>Alphaproteobacteria</taxon>
        <taxon>Rhodospirillales</taxon>
        <taxon>Novispirillaceae</taxon>
        <taxon>Insolitispirillum</taxon>
    </lineage>
</organism>
<proteinExistence type="predicted"/>
<dbReference type="InterPro" id="IPR039422">
    <property type="entry name" value="MarR/SlyA-like"/>
</dbReference>
<dbReference type="AlphaFoldDB" id="A0A1N7L3V3"/>
<dbReference type="OrthoDB" id="511972at2"/>
<evidence type="ECO:0000313" key="3">
    <source>
        <dbReference type="Proteomes" id="UP000185678"/>
    </source>
</evidence>
<dbReference type="GO" id="GO:0003700">
    <property type="term" value="F:DNA-binding transcription factor activity"/>
    <property type="evidence" value="ECO:0007669"/>
    <property type="project" value="InterPro"/>
</dbReference>
<keyword evidence="2" id="KW-0238">DNA-binding</keyword>